<keyword evidence="2" id="KW-0732">Signal</keyword>
<feature type="signal peptide" evidence="2">
    <location>
        <begin position="1"/>
        <end position="22"/>
    </location>
</feature>
<evidence type="ECO:0000313" key="3">
    <source>
        <dbReference type="EMBL" id="AGW45560.1"/>
    </source>
</evidence>
<organism evidence="3">
    <name type="scientific">uncultured bacterium Lac161</name>
    <dbReference type="NCBI Taxonomy" id="1403002"/>
    <lineage>
        <taxon>Bacteria</taxon>
        <taxon>environmental samples</taxon>
    </lineage>
</organism>
<proteinExistence type="predicted"/>
<dbReference type="EMBL" id="KF255994">
    <property type="protein sequence ID" value="AGW45560.1"/>
    <property type="molecule type" value="Genomic_DNA"/>
</dbReference>
<feature type="region of interest" description="Disordered" evidence="1">
    <location>
        <begin position="26"/>
        <end position="50"/>
    </location>
</feature>
<reference evidence="3" key="1">
    <citation type="submission" date="2013-06" db="EMBL/GenBank/DDBJ databases">
        <title>Functional metagenomics reveals novel beta-galactosidases not predictable from gene sequences.</title>
        <authorList>
            <person name="Cheng J."/>
            <person name="Engel K."/>
            <person name="Romantsov T."/>
            <person name="Neufeld J.D."/>
            <person name="Rose D.R."/>
            <person name="Charles T.C."/>
        </authorList>
    </citation>
    <scope>NUCLEOTIDE SEQUENCE</scope>
</reference>
<evidence type="ECO:0000256" key="1">
    <source>
        <dbReference type="SAM" id="MobiDB-lite"/>
    </source>
</evidence>
<sequence length="175" mass="18938">MKTIFVPAAFALLLFWSKGAFAQENKASDSAQKPKPPAAQTDAQKPKATPEELEAKFKATLTKATMAGRWCSIKDGALGPEKEDKYTIIGVTKLGGDNWVISARIQYNKKDMVAPIPVQVKWAGDTPVIVVDKLQYPGGGTYSARVLIYDHTYAGTWSGGDYGGLLNGVITNEKE</sequence>
<dbReference type="AlphaFoldDB" id="A0A059Q9K9"/>
<accession>A0A059Q9K9</accession>
<protein>
    <submittedName>
        <fullName evidence="3">Uncharacterized protein</fullName>
    </submittedName>
</protein>
<name>A0A059Q9K9_9BACT</name>
<feature type="chain" id="PRO_5001581725" evidence="2">
    <location>
        <begin position="23"/>
        <end position="175"/>
    </location>
</feature>
<evidence type="ECO:0000256" key="2">
    <source>
        <dbReference type="SAM" id="SignalP"/>
    </source>
</evidence>